<evidence type="ECO:0000256" key="1">
    <source>
        <dbReference type="SAM" id="Phobius"/>
    </source>
</evidence>
<dbReference type="EMBL" id="BTRK01000002">
    <property type="protein sequence ID" value="GMR35097.1"/>
    <property type="molecule type" value="Genomic_DNA"/>
</dbReference>
<comment type="caution">
    <text evidence="2">The sequence shown here is derived from an EMBL/GenBank/DDBJ whole genome shotgun (WGS) entry which is preliminary data.</text>
</comment>
<organism evidence="2 3">
    <name type="scientific">Pristionchus mayeri</name>
    <dbReference type="NCBI Taxonomy" id="1317129"/>
    <lineage>
        <taxon>Eukaryota</taxon>
        <taxon>Metazoa</taxon>
        <taxon>Ecdysozoa</taxon>
        <taxon>Nematoda</taxon>
        <taxon>Chromadorea</taxon>
        <taxon>Rhabditida</taxon>
        <taxon>Rhabditina</taxon>
        <taxon>Diplogasteromorpha</taxon>
        <taxon>Diplogasteroidea</taxon>
        <taxon>Neodiplogasteridae</taxon>
        <taxon>Pristionchus</taxon>
    </lineage>
</organism>
<feature type="non-terminal residue" evidence="2">
    <location>
        <position position="158"/>
    </location>
</feature>
<keyword evidence="1" id="KW-1133">Transmembrane helix</keyword>
<protein>
    <recommendedName>
        <fullName evidence="4">G protein-coupled receptor</fullName>
    </recommendedName>
</protein>
<evidence type="ECO:0000313" key="3">
    <source>
        <dbReference type="Proteomes" id="UP001328107"/>
    </source>
</evidence>
<dbReference type="Proteomes" id="UP001328107">
    <property type="component" value="Unassembled WGS sequence"/>
</dbReference>
<keyword evidence="3" id="KW-1185">Reference proteome</keyword>
<accession>A0AAN4ZC80</accession>
<name>A0AAN4ZC80_9BILA</name>
<evidence type="ECO:0008006" key="4">
    <source>
        <dbReference type="Google" id="ProtNLM"/>
    </source>
</evidence>
<feature type="non-terminal residue" evidence="2">
    <location>
        <position position="1"/>
    </location>
</feature>
<feature type="transmembrane region" description="Helical" evidence="1">
    <location>
        <begin position="120"/>
        <end position="151"/>
    </location>
</feature>
<proteinExistence type="predicted"/>
<gene>
    <name evidence="2" type="ORF">PMAYCL1PPCAC_05292</name>
</gene>
<reference evidence="3" key="1">
    <citation type="submission" date="2022-10" db="EMBL/GenBank/DDBJ databases">
        <title>Genome assembly of Pristionchus species.</title>
        <authorList>
            <person name="Yoshida K."/>
            <person name="Sommer R.J."/>
        </authorList>
    </citation>
    <scope>NUCLEOTIDE SEQUENCE [LARGE SCALE GENOMIC DNA]</scope>
    <source>
        <strain evidence="3">RS5460</strain>
    </source>
</reference>
<keyword evidence="1" id="KW-0812">Transmembrane</keyword>
<evidence type="ECO:0000313" key="2">
    <source>
        <dbReference type="EMBL" id="GMR35097.1"/>
    </source>
</evidence>
<dbReference type="AlphaFoldDB" id="A0AAN4ZC80"/>
<keyword evidence="1" id="KW-0472">Membrane</keyword>
<sequence length="158" mass="17722">ILPAFSDVCYHFIFDPVPLLPIPCGFRWRPMLPVPGSFIAHHAIWANTLGWNGCAYAACFIHRHEVVVPPGSPGKSANAIEHNYLQAAVAFLFLIAPLLSRTSGFVDDELRRIYCCEISIVYVYIGYCFLCFGLAIIFLVLLSSHIFFILIDVSRTRS</sequence>